<evidence type="ECO:0000256" key="6">
    <source>
        <dbReference type="ARBA" id="ARBA00023136"/>
    </source>
</evidence>
<dbReference type="Pfam" id="PF00015">
    <property type="entry name" value="MCPsignal"/>
    <property type="match status" value="1"/>
</dbReference>
<dbReference type="PANTHER" id="PTHR32089:SF117">
    <property type="entry name" value="METHYL ACCEPTING SENSORY TRANSDUCER WITH CACHE_1 SMALL MOLECULE BINDING DOMAIN"/>
    <property type="match status" value="1"/>
</dbReference>
<gene>
    <name evidence="13" type="ORF">DAI18_18940</name>
</gene>
<dbReference type="AlphaFoldDB" id="A0A2S0PET5"/>
<evidence type="ECO:0000313" key="14">
    <source>
        <dbReference type="Proteomes" id="UP000244173"/>
    </source>
</evidence>
<dbReference type="CDD" id="cd11386">
    <property type="entry name" value="MCP_signal"/>
    <property type="match status" value="1"/>
</dbReference>
<dbReference type="GO" id="GO:0007165">
    <property type="term" value="P:signal transduction"/>
    <property type="evidence" value="ECO:0007669"/>
    <property type="project" value="UniProtKB-KW"/>
</dbReference>
<keyword evidence="2" id="KW-1003">Cell membrane</keyword>
<dbReference type="SUPFAM" id="SSF103190">
    <property type="entry name" value="Sensory domain-like"/>
    <property type="match status" value="1"/>
</dbReference>
<dbReference type="Gene3D" id="3.30.450.20">
    <property type="entry name" value="PAS domain"/>
    <property type="match status" value="2"/>
</dbReference>
<dbReference type="PROSITE" id="PS50111">
    <property type="entry name" value="CHEMOTAXIS_TRANSDUC_2"/>
    <property type="match status" value="1"/>
</dbReference>
<comment type="similarity">
    <text evidence="8">Belongs to the methyl-accepting chemotaxis (MCP) protein family.</text>
</comment>
<dbReference type="SMART" id="SM00304">
    <property type="entry name" value="HAMP"/>
    <property type="match status" value="1"/>
</dbReference>
<dbReference type="InterPro" id="IPR004089">
    <property type="entry name" value="MCPsignal_dom"/>
</dbReference>
<evidence type="ECO:0000256" key="2">
    <source>
        <dbReference type="ARBA" id="ARBA00022475"/>
    </source>
</evidence>
<evidence type="ECO:0000256" key="4">
    <source>
        <dbReference type="ARBA" id="ARBA00022692"/>
    </source>
</evidence>
<dbReference type="GO" id="GO:0005886">
    <property type="term" value="C:plasma membrane"/>
    <property type="evidence" value="ECO:0007669"/>
    <property type="project" value="UniProtKB-SubCell"/>
</dbReference>
<evidence type="ECO:0000256" key="3">
    <source>
        <dbReference type="ARBA" id="ARBA00022500"/>
    </source>
</evidence>
<feature type="domain" description="HAMP" evidence="12">
    <location>
        <begin position="307"/>
        <end position="363"/>
    </location>
</feature>
<feature type="transmembrane region" description="Helical" evidence="10">
    <location>
        <begin position="288"/>
        <end position="310"/>
    </location>
</feature>
<evidence type="ECO:0000256" key="7">
    <source>
        <dbReference type="ARBA" id="ARBA00023224"/>
    </source>
</evidence>
<evidence type="ECO:0000259" key="11">
    <source>
        <dbReference type="PROSITE" id="PS50111"/>
    </source>
</evidence>
<keyword evidence="6 10" id="KW-0472">Membrane</keyword>
<dbReference type="InterPro" id="IPR029151">
    <property type="entry name" value="Sensor-like_sf"/>
</dbReference>
<organism evidence="13 14">
    <name type="scientific">Microvirgula aerodenitrificans</name>
    <dbReference type="NCBI Taxonomy" id="57480"/>
    <lineage>
        <taxon>Bacteria</taxon>
        <taxon>Pseudomonadati</taxon>
        <taxon>Pseudomonadota</taxon>
        <taxon>Betaproteobacteria</taxon>
        <taxon>Neisseriales</taxon>
        <taxon>Aquaspirillaceae</taxon>
        <taxon>Microvirgula</taxon>
    </lineage>
</organism>
<dbReference type="FunFam" id="1.10.287.950:FF:000001">
    <property type="entry name" value="Methyl-accepting chemotaxis sensory transducer"/>
    <property type="match status" value="1"/>
</dbReference>
<sequence length="640" mass="68387">MDFSPLASPERFGMRTLKSRLILLNVLFIALFGLVLVTQSFLQLRTEVRDGLNLEFSATLRGQSTVIQNWFGEKKQQLSALTGVAAGPNALANLKQGAVAGNFFINYVGFPDGRSIFSDDWVATPDYIVTEKPWYVQAKTTGKPTITEPYVDQVSKRLVLTVAVPMLEGGQFHGVVAGDVFVDELVKSVLSLKPRGDGYTFIVNKQGTVIAHPDNALTLKSISSIAPSLVPERLAAIAESHALNEVDINGKTMLVAIEQIPGTDWYMGITADKDLIFAPLNAELFKTVGMSMLLFILVGVVSSVVIGRMLSGLTRLRDAMAGIASGEGEGDLTIRLDARGRDEIADTGRAFNQFVAKLAHLFGELQGEAQSLIGGVKDASGHVAGLADGARQMADVSSNNAATLEEISVSISHIADTATQADALIRDTNGDLSNCSSNMHQLSVSIEETVKAVHGMEDMLTSLDNSTQDISSITEVIRDIADQTNLLALNAAIEAARAGEQGRGFAVVADEVRKLAERTAQATLEISHRVDSIRQETGNVVSDMKRTVEAVDAGVVLTQTAAGEISAVRESMDEVVSKMNDIALSTTEQHKASTLIAQSTEAINNQVIGNDDALHSVSGALTELSGTAERMQGVFGRFKL</sequence>
<dbReference type="CDD" id="cd12912">
    <property type="entry name" value="PDC2_MCP_like"/>
    <property type="match status" value="1"/>
</dbReference>
<dbReference type="GO" id="GO:0006935">
    <property type="term" value="P:chemotaxis"/>
    <property type="evidence" value="ECO:0007669"/>
    <property type="project" value="UniProtKB-KW"/>
</dbReference>
<evidence type="ECO:0000313" key="13">
    <source>
        <dbReference type="EMBL" id="AVY95886.1"/>
    </source>
</evidence>
<name>A0A2S0PET5_9NEIS</name>
<accession>A0A2S0PET5</accession>
<keyword evidence="5 10" id="KW-1133">Transmembrane helix</keyword>
<evidence type="ECO:0000256" key="8">
    <source>
        <dbReference type="ARBA" id="ARBA00029447"/>
    </source>
</evidence>
<dbReference type="InterPro" id="IPR033479">
    <property type="entry name" value="dCache_1"/>
</dbReference>
<protein>
    <submittedName>
        <fullName evidence="13">Methyl-accepting chemotaxis protein</fullName>
    </submittedName>
</protein>
<dbReference type="CDD" id="cd06225">
    <property type="entry name" value="HAMP"/>
    <property type="match status" value="1"/>
</dbReference>
<dbReference type="Proteomes" id="UP000244173">
    <property type="component" value="Chromosome"/>
</dbReference>
<feature type="transmembrane region" description="Helical" evidence="10">
    <location>
        <begin position="21"/>
        <end position="42"/>
    </location>
</feature>
<dbReference type="PANTHER" id="PTHR32089">
    <property type="entry name" value="METHYL-ACCEPTING CHEMOTAXIS PROTEIN MCPB"/>
    <property type="match status" value="1"/>
</dbReference>
<keyword evidence="3" id="KW-0145">Chemotaxis</keyword>
<comment type="subcellular location">
    <subcellularLocation>
        <location evidence="1">Cell membrane</location>
        <topology evidence="1">Multi-pass membrane protein</topology>
    </subcellularLocation>
</comment>
<dbReference type="CDD" id="cd12913">
    <property type="entry name" value="PDC1_MCP_like"/>
    <property type="match status" value="1"/>
</dbReference>
<dbReference type="SUPFAM" id="SSF58104">
    <property type="entry name" value="Methyl-accepting chemotaxis protein (MCP) signaling domain"/>
    <property type="match status" value="1"/>
</dbReference>
<evidence type="ECO:0000256" key="5">
    <source>
        <dbReference type="ARBA" id="ARBA00022989"/>
    </source>
</evidence>
<keyword evidence="14" id="KW-1185">Reference proteome</keyword>
<keyword evidence="4 10" id="KW-0812">Transmembrane</keyword>
<dbReference type="KEGG" id="maer:DAI18_18940"/>
<evidence type="ECO:0000256" key="1">
    <source>
        <dbReference type="ARBA" id="ARBA00004651"/>
    </source>
</evidence>
<dbReference type="STRING" id="1122240.GCA_000620105_02927"/>
<keyword evidence="7 9" id="KW-0807">Transducer</keyword>
<evidence type="ECO:0000259" key="12">
    <source>
        <dbReference type="PROSITE" id="PS50885"/>
    </source>
</evidence>
<dbReference type="Pfam" id="PF02743">
    <property type="entry name" value="dCache_1"/>
    <property type="match status" value="1"/>
</dbReference>
<feature type="domain" description="Methyl-accepting transducer" evidence="11">
    <location>
        <begin position="368"/>
        <end position="604"/>
    </location>
</feature>
<evidence type="ECO:0000256" key="9">
    <source>
        <dbReference type="PROSITE-ProRule" id="PRU00284"/>
    </source>
</evidence>
<dbReference type="SMART" id="SM00283">
    <property type="entry name" value="MA"/>
    <property type="match status" value="1"/>
</dbReference>
<reference evidence="13 14" key="1">
    <citation type="submission" date="2018-04" db="EMBL/GenBank/DDBJ databases">
        <title>Denitrifier Microvirgula.</title>
        <authorList>
            <person name="Anderson E."/>
            <person name="Jang J."/>
            <person name="Ishii S."/>
        </authorList>
    </citation>
    <scope>NUCLEOTIDE SEQUENCE [LARGE SCALE GENOMIC DNA]</scope>
    <source>
        <strain evidence="13 14">BE2.4</strain>
    </source>
</reference>
<dbReference type="InterPro" id="IPR003660">
    <property type="entry name" value="HAMP_dom"/>
</dbReference>
<dbReference type="EMBL" id="CP028519">
    <property type="protein sequence ID" value="AVY95886.1"/>
    <property type="molecule type" value="Genomic_DNA"/>
</dbReference>
<proteinExistence type="inferred from homology"/>
<dbReference type="Gene3D" id="1.10.287.950">
    <property type="entry name" value="Methyl-accepting chemotaxis protein"/>
    <property type="match status" value="1"/>
</dbReference>
<dbReference type="Pfam" id="PF00672">
    <property type="entry name" value="HAMP"/>
    <property type="match status" value="1"/>
</dbReference>
<evidence type="ECO:0000256" key="10">
    <source>
        <dbReference type="SAM" id="Phobius"/>
    </source>
</evidence>
<dbReference type="PROSITE" id="PS50885">
    <property type="entry name" value="HAMP"/>
    <property type="match status" value="1"/>
</dbReference>